<dbReference type="Proteomes" id="UP001597541">
    <property type="component" value="Unassembled WGS sequence"/>
</dbReference>
<accession>A0ABW5P7F0</accession>
<keyword evidence="2" id="KW-1185">Reference proteome</keyword>
<name>A0ABW5P7F0_9BACL</name>
<protein>
    <submittedName>
        <fullName evidence="1">Uncharacterized protein</fullName>
    </submittedName>
</protein>
<sequence>MMIVHDKLPGQRTPAEQNKYDAHKLASPAHTWEMVNVEQAKIMFDVVKDIDYLYNIW</sequence>
<comment type="caution">
    <text evidence="1">The sequence shown here is derived from an EMBL/GenBank/DDBJ whole genome shotgun (WGS) entry which is preliminary data.</text>
</comment>
<reference evidence="2" key="1">
    <citation type="journal article" date="2019" name="Int. J. Syst. Evol. Microbiol.">
        <title>The Global Catalogue of Microorganisms (GCM) 10K type strain sequencing project: providing services to taxonomists for standard genome sequencing and annotation.</title>
        <authorList>
            <consortium name="The Broad Institute Genomics Platform"/>
            <consortium name="The Broad Institute Genome Sequencing Center for Infectious Disease"/>
            <person name="Wu L."/>
            <person name="Ma J."/>
        </authorList>
    </citation>
    <scope>NUCLEOTIDE SEQUENCE [LARGE SCALE GENOMIC DNA]</scope>
    <source>
        <strain evidence="2">KCTC 3950</strain>
    </source>
</reference>
<proteinExistence type="predicted"/>
<evidence type="ECO:0000313" key="1">
    <source>
        <dbReference type="EMBL" id="MFD2610833.1"/>
    </source>
</evidence>
<dbReference type="EMBL" id="JBHUME010000001">
    <property type="protein sequence ID" value="MFD2610833.1"/>
    <property type="molecule type" value="Genomic_DNA"/>
</dbReference>
<evidence type="ECO:0000313" key="2">
    <source>
        <dbReference type="Proteomes" id="UP001597541"/>
    </source>
</evidence>
<gene>
    <name evidence="1" type="ORF">ACFSUF_00180</name>
</gene>
<organism evidence="1 2">
    <name type="scientific">Paenibacillus gansuensis</name>
    <dbReference type="NCBI Taxonomy" id="306542"/>
    <lineage>
        <taxon>Bacteria</taxon>
        <taxon>Bacillati</taxon>
        <taxon>Bacillota</taxon>
        <taxon>Bacilli</taxon>
        <taxon>Bacillales</taxon>
        <taxon>Paenibacillaceae</taxon>
        <taxon>Paenibacillus</taxon>
    </lineage>
</organism>
<dbReference type="RefSeq" id="WP_377598940.1">
    <property type="nucleotide sequence ID" value="NZ_JBHUME010000001.1"/>
</dbReference>